<accession>F5BZP9</accession>
<evidence type="ECO:0000313" key="1">
    <source>
        <dbReference type="EMBL" id="AEB31309.1"/>
    </source>
</evidence>
<proteinExistence type="evidence at transcript level"/>
<organism evidence="1">
    <name type="scientific">Epinephelus bruneus</name>
    <name type="common">Longtooth grouper</name>
    <dbReference type="NCBI Taxonomy" id="323802"/>
    <lineage>
        <taxon>Eukaryota</taxon>
        <taxon>Metazoa</taxon>
        <taxon>Chordata</taxon>
        <taxon>Craniata</taxon>
        <taxon>Vertebrata</taxon>
        <taxon>Euteleostomi</taxon>
        <taxon>Actinopterygii</taxon>
        <taxon>Neopterygii</taxon>
        <taxon>Teleostei</taxon>
        <taxon>Neoteleostei</taxon>
        <taxon>Acanthomorphata</taxon>
        <taxon>Eupercaria</taxon>
        <taxon>Perciformes</taxon>
        <taxon>Serranoidei</taxon>
        <taxon>Serranidae</taxon>
        <taxon>Epinephelinae</taxon>
        <taxon>Epinephelini</taxon>
        <taxon>Epinephelus</taxon>
    </lineage>
</organism>
<name>F5BZP9_EPIBR</name>
<dbReference type="EMBL" id="JF430642">
    <property type="protein sequence ID" value="AEB31309.1"/>
    <property type="molecule type" value="mRNA"/>
</dbReference>
<feature type="non-terminal residue" evidence="1">
    <location>
        <position position="94"/>
    </location>
</feature>
<reference evidence="1" key="1">
    <citation type="submission" date="2011-02" db="EMBL/GenBank/DDBJ databases">
        <title>Identification of Chromosome 3 in Epinephelus bruneus.</title>
        <authorList>
            <person name="Kim J.-S."/>
            <person name="Harikrishnan R."/>
            <person name="Heo M.-S."/>
        </authorList>
    </citation>
    <scope>NUCLEOTIDE SEQUENCE</scope>
</reference>
<sequence>MGRKASKLSLLLAMSSAVGLPRILLTSLLVGFWPRARMISATWLKATWLSPTLSKRPKASLKSSIWSAENSVILERRSWRSGKKGEEKLKSPSC</sequence>
<dbReference type="AlphaFoldDB" id="F5BZP9"/>
<protein>
    <submittedName>
        <fullName evidence="1">Uncharacterized protein</fullName>
    </submittedName>
</protein>